<protein>
    <submittedName>
        <fullName evidence="4">Putative reverse transcriptase domain-containing protein</fullName>
    </submittedName>
</protein>
<dbReference type="Pfam" id="PF17921">
    <property type="entry name" value="Integrase_H2C2"/>
    <property type="match status" value="1"/>
</dbReference>
<feature type="domain" description="Tf2-1-like SH3-like" evidence="3">
    <location>
        <begin position="334"/>
        <end position="385"/>
    </location>
</feature>
<evidence type="ECO:0000259" key="3">
    <source>
        <dbReference type="Pfam" id="PF24626"/>
    </source>
</evidence>
<name>A0A699HFE5_TANCI</name>
<dbReference type="PANTHER" id="PTHR45835">
    <property type="entry name" value="YALI0A06105P"/>
    <property type="match status" value="1"/>
</dbReference>
<dbReference type="GO" id="GO:0003964">
    <property type="term" value="F:RNA-directed DNA polymerase activity"/>
    <property type="evidence" value="ECO:0007669"/>
    <property type="project" value="UniProtKB-KW"/>
</dbReference>
<reference evidence="4" key="1">
    <citation type="journal article" date="2019" name="Sci. Rep.">
        <title>Draft genome of Tanacetum cinerariifolium, the natural source of mosquito coil.</title>
        <authorList>
            <person name="Yamashiro T."/>
            <person name="Shiraishi A."/>
            <person name="Satake H."/>
            <person name="Nakayama K."/>
        </authorList>
    </citation>
    <scope>NUCLEOTIDE SEQUENCE</scope>
</reference>
<feature type="transmembrane region" description="Helical" evidence="1">
    <location>
        <begin position="9"/>
        <end position="29"/>
    </location>
</feature>
<dbReference type="Pfam" id="PF24626">
    <property type="entry name" value="SH3_Tf2-1"/>
    <property type="match status" value="1"/>
</dbReference>
<dbReference type="SUPFAM" id="SSF56672">
    <property type="entry name" value="DNA/RNA polymerases"/>
    <property type="match status" value="1"/>
</dbReference>
<dbReference type="InterPro" id="IPR043502">
    <property type="entry name" value="DNA/RNA_pol_sf"/>
</dbReference>
<sequence length="431" mass="50007">MEIKRIVKVELLVCGVGFVMKVMGLFVGAEVKSFWTDTVSPFGLTVQRFKDLWCNEALPEGTENFVVYCDASLKGFGAVLMQREKYILDQKELNMRQRHWIELLSDNDCEIRYHPGKGNVVADALSQKDREPLRVRSLVMTVHTNLPEKILEAQTEAMKEENVKAENIGRFLKPIFEIRSNGIRCFKGRLWLLLFGGIRDMIMHESHKSKYSIHPGSDKMYQDLKKLYWWPNMKADITTFVSKSLTCAKVKAEHQMPSGLIQQPEILEWKWEKITMDFVSGLPRTLSGYDSIWVIVDHLTKSAHFLSMKKTDSIEKLAQQYLKEIVCRHGVHGVIRFRKRGKLSPRYIGPFKIIERIGPVAYKLELPEKLRGIHNTFHVSKLKKCLADENLVIPLEEIQLDYKLYFIEEPVEVMDREVKQLKQSQIPIVKV</sequence>
<dbReference type="SUPFAM" id="SSF53098">
    <property type="entry name" value="Ribonuclease H-like"/>
    <property type="match status" value="1"/>
</dbReference>
<comment type="caution">
    <text evidence="4">The sequence shown here is derived from an EMBL/GenBank/DDBJ whole genome shotgun (WGS) entry which is preliminary data.</text>
</comment>
<dbReference type="InterPro" id="IPR036397">
    <property type="entry name" value="RNaseH_sf"/>
</dbReference>
<dbReference type="Gene3D" id="3.30.420.10">
    <property type="entry name" value="Ribonuclease H-like superfamily/Ribonuclease H"/>
    <property type="match status" value="1"/>
</dbReference>
<evidence type="ECO:0000313" key="4">
    <source>
        <dbReference type="EMBL" id="GEX67154.1"/>
    </source>
</evidence>
<organism evidence="4">
    <name type="scientific">Tanacetum cinerariifolium</name>
    <name type="common">Dalmatian daisy</name>
    <name type="synonym">Chrysanthemum cinerariifolium</name>
    <dbReference type="NCBI Taxonomy" id="118510"/>
    <lineage>
        <taxon>Eukaryota</taxon>
        <taxon>Viridiplantae</taxon>
        <taxon>Streptophyta</taxon>
        <taxon>Embryophyta</taxon>
        <taxon>Tracheophyta</taxon>
        <taxon>Spermatophyta</taxon>
        <taxon>Magnoliopsida</taxon>
        <taxon>eudicotyledons</taxon>
        <taxon>Gunneridae</taxon>
        <taxon>Pentapetalae</taxon>
        <taxon>asterids</taxon>
        <taxon>campanulids</taxon>
        <taxon>Asterales</taxon>
        <taxon>Asteraceae</taxon>
        <taxon>Asteroideae</taxon>
        <taxon>Anthemideae</taxon>
        <taxon>Anthemidinae</taxon>
        <taxon>Tanacetum</taxon>
    </lineage>
</organism>
<dbReference type="InterPro" id="IPR041588">
    <property type="entry name" value="Integrase_H2C2"/>
</dbReference>
<keyword evidence="4" id="KW-0695">RNA-directed DNA polymerase</keyword>
<dbReference type="GO" id="GO:0003676">
    <property type="term" value="F:nucleic acid binding"/>
    <property type="evidence" value="ECO:0007669"/>
    <property type="project" value="InterPro"/>
</dbReference>
<evidence type="ECO:0000256" key="1">
    <source>
        <dbReference type="SAM" id="Phobius"/>
    </source>
</evidence>
<keyword evidence="1" id="KW-1133">Transmembrane helix</keyword>
<proteinExistence type="predicted"/>
<dbReference type="EMBL" id="BKCJ010122592">
    <property type="protein sequence ID" value="GEX67154.1"/>
    <property type="molecule type" value="Genomic_DNA"/>
</dbReference>
<evidence type="ECO:0000259" key="2">
    <source>
        <dbReference type="Pfam" id="PF17921"/>
    </source>
</evidence>
<dbReference type="InterPro" id="IPR056924">
    <property type="entry name" value="SH3_Tf2-1"/>
</dbReference>
<keyword evidence="4" id="KW-0808">Transferase</keyword>
<dbReference type="PANTHER" id="PTHR45835:SF99">
    <property type="entry name" value="CHROMO DOMAIN-CONTAINING PROTEIN-RELATED"/>
    <property type="match status" value="1"/>
</dbReference>
<feature type="domain" description="Integrase zinc-binding" evidence="2">
    <location>
        <begin position="199"/>
        <end position="252"/>
    </location>
</feature>
<gene>
    <name evidence="4" type="ORF">Tci_339129</name>
</gene>
<dbReference type="AlphaFoldDB" id="A0A699HFE5"/>
<dbReference type="InterPro" id="IPR012337">
    <property type="entry name" value="RNaseH-like_sf"/>
</dbReference>
<accession>A0A699HFE5</accession>
<keyword evidence="1" id="KW-0472">Membrane</keyword>
<dbReference type="Gene3D" id="1.10.340.70">
    <property type="match status" value="1"/>
</dbReference>
<keyword evidence="1" id="KW-0812">Transmembrane</keyword>
<keyword evidence="4" id="KW-0548">Nucleotidyltransferase</keyword>